<sequence>MKRFVFIFLIALTTCQAQPILGRSTEHLLFKEAKSGQAILILKDSLLYKGNPIQQHQFSHTPYPSVLKDYLPFSIYNKTYLVYRGCGAVLEWRNDSIVRVDNSFLHRNQYFASTFTYKNKIYFFGGYGLFTYKNILTKYNIQSKEWEEEETFGVPPSPRRFALSVIVKDDFYVFGGYEKDEDNFLQNKGVEPIVWKLHLPSMTWSKIGKFNSTINSNTKDGIASSFIINEKLYIIPLMEYSYVYEVDLKKNTITTFKGKAKSVEQSFYDYKTNEVVYIYKDGDGVKSLLRTPLQEFLGKQVDQQVFLLPWYQNLEVTTILTTILSILGIVSLVFYFGKRKPNFKPFNGITFKTDESNYYYKGKLLDTFEEAELRILDYLVQNRQRFIPLNELNHLYENEVQMDNFTTVVKRREVALASLMAKLLFITESTEKDILVYRRSPNDKRMKEIKLKDNFIRVK</sequence>
<name>A0ABY8N8C1_9FLAO</name>
<dbReference type="PANTHER" id="PTHR46093">
    <property type="entry name" value="ACYL-COA-BINDING DOMAIN-CONTAINING PROTEIN 5"/>
    <property type="match status" value="1"/>
</dbReference>
<dbReference type="PANTHER" id="PTHR46093:SF18">
    <property type="entry name" value="FIBRONECTIN TYPE-III DOMAIN-CONTAINING PROTEIN"/>
    <property type="match status" value="1"/>
</dbReference>
<keyword evidence="1" id="KW-0880">Kelch repeat</keyword>
<dbReference type="InterPro" id="IPR015915">
    <property type="entry name" value="Kelch-typ_b-propeller"/>
</dbReference>
<keyword evidence="5" id="KW-1185">Reference proteome</keyword>
<protein>
    <submittedName>
        <fullName evidence="4">Kelch repeat-containing protein</fullName>
    </submittedName>
</protein>
<dbReference type="EMBL" id="CP092332">
    <property type="protein sequence ID" value="WGK94512.1"/>
    <property type="molecule type" value="Genomic_DNA"/>
</dbReference>
<organism evidence="4 5">
    <name type="scientific">Flavobacterium keumense</name>
    <dbReference type="NCBI Taxonomy" id="1306518"/>
    <lineage>
        <taxon>Bacteria</taxon>
        <taxon>Pseudomonadati</taxon>
        <taxon>Bacteroidota</taxon>
        <taxon>Flavobacteriia</taxon>
        <taxon>Flavobacteriales</taxon>
        <taxon>Flavobacteriaceae</taxon>
        <taxon>Flavobacterium</taxon>
    </lineage>
</organism>
<reference evidence="4 5" key="1">
    <citation type="submission" date="2023-06" db="EMBL/GenBank/DDBJ databases">
        <title>Complete Genome Sequence of Flavobacterium keumense K3R-10.</title>
        <authorList>
            <person name="Jeong H."/>
            <person name="Jhang S.Y."/>
            <person name="Kim J.N."/>
        </authorList>
    </citation>
    <scope>NUCLEOTIDE SEQUENCE [LARGE SCALE GENOMIC DNA]</scope>
    <source>
        <strain evidence="4 5">K3R-10</strain>
    </source>
</reference>
<dbReference type="RefSeq" id="WP_264532762.1">
    <property type="nucleotide sequence ID" value="NZ_CP092332.1"/>
</dbReference>
<dbReference type="Pfam" id="PF24681">
    <property type="entry name" value="Kelch_KLHDC2_KLHL20_DRC7"/>
    <property type="match status" value="1"/>
</dbReference>
<dbReference type="Gene3D" id="2.120.10.80">
    <property type="entry name" value="Kelch-type beta propeller"/>
    <property type="match status" value="1"/>
</dbReference>
<evidence type="ECO:0000313" key="4">
    <source>
        <dbReference type="EMBL" id="WGK94512.1"/>
    </source>
</evidence>
<evidence type="ECO:0000256" key="3">
    <source>
        <dbReference type="SAM" id="Phobius"/>
    </source>
</evidence>
<keyword evidence="2" id="KW-0677">Repeat</keyword>
<dbReference type="SUPFAM" id="SSF117281">
    <property type="entry name" value="Kelch motif"/>
    <property type="match status" value="1"/>
</dbReference>
<accession>A0ABY8N8C1</accession>
<keyword evidence="3" id="KW-0812">Transmembrane</keyword>
<evidence type="ECO:0000256" key="2">
    <source>
        <dbReference type="ARBA" id="ARBA00022737"/>
    </source>
</evidence>
<proteinExistence type="predicted"/>
<keyword evidence="3" id="KW-0472">Membrane</keyword>
<evidence type="ECO:0000256" key="1">
    <source>
        <dbReference type="ARBA" id="ARBA00022441"/>
    </source>
</evidence>
<feature type="transmembrane region" description="Helical" evidence="3">
    <location>
        <begin position="316"/>
        <end position="336"/>
    </location>
</feature>
<evidence type="ECO:0000313" key="5">
    <source>
        <dbReference type="Proteomes" id="UP001232117"/>
    </source>
</evidence>
<dbReference type="Proteomes" id="UP001232117">
    <property type="component" value="Chromosome"/>
</dbReference>
<keyword evidence="3" id="KW-1133">Transmembrane helix</keyword>
<gene>
    <name evidence="4" type="ORF">MG292_10575</name>
</gene>